<dbReference type="Gene3D" id="1.10.150.670">
    <property type="entry name" value="Crossover junction endonuclease EME1, DNA-binding domain"/>
    <property type="match status" value="1"/>
</dbReference>
<dbReference type="Proteomes" id="UP000218209">
    <property type="component" value="Unassembled WGS sequence"/>
</dbReference>
<gene>
    <name evidence="1" type="ORF">BU14_0356s0002</name>
</gene>
<evidence type="ECO:0000313" key="2">
    <source>
        <dbReference type="Proteomes" id="UP000218209"/>
    </source>
</evidence>
<organism evidence="1 2">
    <name type="scientific">Porphyra umbilicalis</name>
    <name type="common">Purple laver</name>
    <name type="synonym">Red alga</name>
    <dbReference type="NCBI Taxonomy" id="2786"/>
    <lineage>
        <taxon>Eukaryota</taxon>
        <taxon>Rhodophyta</taxon>
        <taxon>Bangiophyceae</taxon>
        <taxon>Bangiales</taxon>
        <taxon>Bangiaceae</taxon>
        <taxon>Porphyra</taxon>
    </lineage>
</organism>
<dbReference type="EMBL" id="KV919002">
    <property type="protein sequence ID" value="OSX73336.1"/>
    <property type="molecule type" value="Genomic_DNA"/>
</dbReference>
<sequence>MVTDAGELNAYAKRTLALAGDGVRVELLLLNLHGYCKAAAVMAAGTGGRRRSGGAGGGGDVDTPPIVSRTAVLDAMTFLQVEWGITHMEVPAVGAAVDYLARLTIAIAGAPHRRPATFLDAVARRAGAQKRNDDRHAVVADGTGADDGAAAAAARLPSTSSAAAFLSAAAAATGPDGVDVAIEGGGSYGVAYLDVLTRVPGCTAGRAATVRRAHPTLGALLAAVGEPGGVAALAELRVGDKNRRLGPSMAAALALVFTCADPMRRIQRGDPPPGGVGA</sequence>
<evidence type="ECO:0000313" key="1">
    <source>
        <dbReference type="EMBL" id="OSX73336.1"/>
    </source>
</evidence>
<dbReference type="OrthoDB" id="343092at2759"/>
<dbReference type="InterPro" id="IPR042530">
    <property type="entry name" value="EME1/EME2_C"/>
</dbReference>
<protein>
    <submittedName>
        <fullName evidence="1">Uncharacterized protein</fullName>
    </submittedName>
</protein>
<accession>A0A1X6NXW1</accession>
<reference evidence="1 2" key="1">
    <citation type="submission" date="2017-03" db="EMBL/GenBank/DDBJ databases">
        <title>WGS assembly of Porphyra umbilicalis.</title>
        <authorList>
            <person name="Brawley S.H."/>
            <person name="Blouin N.A."/>
            <person name="Ficko-Blean E."/>
            <person name="Wheeler G.L."/>
            <person name="Lohr M."/>
            <person name="Goodson H.V."/>
            <person name="Jenkins J.W."/>
            <person name="Blaby-Haas C.E."/>
            <person name="Helliwell K.E."/>
            <person name="Chan C."/>
            <person name="Marriage T."/>
            <person name="Bhattacharya D."/>
            <person name="Klein A.S."/>
            <person name="Badis Y."/>
            <person name="Brodie J."/>
            <person name="Cao Y."/>
            <person name="Collen J."/>
            <person name="Dittami S.M."/>
            <person name="Gachon C.M."/>
            <person name="Green B.R."/>
            <person name="Karpowicz S."/>
            <person name="Kim J.W."/>
            <person name="Kudahl U."/>
            <person name="Lin S."/>
            <person name="Michel G."/>
            <person name="Mittag M."/>
            <person name="Olson B.J."/>
            <person name="Pangilinan J."/>
            <person name="Peng Y."/>
            <person name="Qiu H."/>
            <person name="Shu S."/>
            <person name="Singer J.T."/>
            <person name="Smith A.G."/>
            <person name="Sprecher B.N."/>
            <person name="Wagner V."/>
            <person name="Wang W."/>
            <person name="Wang Z.-Y."/>
            <person name="Yan J."/>
            <person name="Yarish C."/>
            <person name="Zoeuner-Riek S."/>
            <person name="Zhuang Y."/>
            <person name="Zou Y."/>
            <person name="Lindquist E.A."/>
            <person name="Grimwood J."/>
            <person name="Barry K."/>
            <person name="Rokhsar D.S."/>
            <person name="Schmutz J."/>
            <person name="Stiller J.W."/>
            <person name="Grossman A.R."/>
            <person name="Prochnik S.E."/>
        </authorList>
    </citation>
    <scope>NUCLEOTIDE SEQUENCE [LARGE SCALE GENOMIC DNA]</scope>
    <source>
        <strain evidence="1">4086291</strain>
    </source>
</reference>
<proteinExistence type="predicted"/>
<keyword evidence="2" id="KW-1185">Reference proteome</keyword>
<dbReference type="AlphaFoldDB" id="A0A1X6NXW1"/>
<name>A0A1X6NXW1_PORUM</name>